<proteinExistence type="predicted"/>
<accession>A0ABV8I7D6</accession>
<sequence length="704" mass="74355">MNLWGRLLARITAGDADGAAELLERTDERDRHAVAGRPRAYVLDGEEARDRAHLLSTWYPAAALAEDAGVEPPDGDAFVLGWVQAVAPAGRSVTGDGLARHLSSRLPRTRDLTSVLRPVTEAAPAWAATMARLADEGVLERPALLGGCVEAFLAGKSRPFTDLYAALRPDPAELPVEDLVRLLPAAPGPVVRLAAQELRRADGAGLLGDDLFLDAAGALAFRPEKAHVRAALGWAEAAVRREPRRADDALRAVTAALGHAARDVRERAVRSALALARHAGEPGRAAVRAAADDLAAALRDRLAPAFRLEERPAPEPARLPVFTPESGPLHPVRSAEELAGLAATARDPLEIERLVAGLVELVHRDREAVRAAVGPWLREHWPSLLDEEAEHHGIGGMDDSPRLLAVRAVLAAAAPRAARRLRESLDSYPLDGEPARRVLAAWIARGGLADPVVGLRTGRLPLYGGSDRTVTRISPTVWPQESDLPDLARRLCMLDPPYGVSTASRLTEWWPLVMPSHREVITAWTLPRLPAPVTSRRADLVLLHRLACGQGPVGAVSAAALAHGLGYEDDGARGTAVGALLLHAARGDLDGRELGRSLAVLVAGDVVRPGRVAAALGDAVAAGAHAEVWAAIAEMLPALLPDGPERPRTGLADLLAVGTEAAAAAGARAGIPELAVVARRGGSSRLVREARRLLERIGAAPPPP</sequence>
<protein>
    <submittedName>
        <fullName evidence="1">DUF6493 family protein</fullName>
    </submittedName>
</protein>
<dbReference type="Proteomes" id="UP001595850">
    <property type="component" value="Unassembled WGS sequence"/>
</dbReference>
<organism evidence="1 2">
    <name type="scientific">Planomonospora corallina</name>
    <dbReference type="NCBI Taxonomy" id="1806052"/>
    <lineage>
        <taxon>Bacteria</taxon>
        <taxon>Bacillati</taxon>
        <taxon>Actinomycetota</taxon>
        <taxon>Actinomycetes</taxon>
        <taxon>Streptosporangiales</taxon>
        <taxon>Streptosporangiaceae</taxon>
        <taxon>Planomonospora</taxon>
    </lineage>
</organism>
<evidence type="ECO:0000313" key="2">
    <source>
        <dbReference type="Proteomes" id="UP001595850"/>
    </source>
</evidence>
<evidence type="ECO:0000313" key="1">
    <source>
        <dbReference type="EMBL" id="MFC4059081.1"/>
    </source>
</evidence>
<gene>
    <name evidence="1" type="ORF">ACFOWE_12290</name>
</gene>
<comment type="caution">
    <text evidence="1">The sequence shown here is derived from an EMBL/GenBank/DDBJ whole genome shotgun (WGS) entry which is preliminary data.</text>
</comment>
<reference evidence="2" key="1">
    <citation type="journal article" date="2019" name="Int. J. Syst. Evol. Microbiol.">
        <title>The Global Catalogue of Microorganisms (GCM) 10K type strain sequencing project: providing services to taxonomists for standard genome sequencing and annotation.</title>
        <authorList>
            <consortium name="The Broad Institute Genomics Platform"/>
            <consortium name="The Broad Institute Genome Sequencing Center for Infectious Disease"/>
            <person name="Wu L."/>
            <person name="Ma J."/>
        </authorList>
    </citation>
    <scope>NUCLEOTIDE SEQUENCE [LARGE SCALE GENOMIC DNA]</scope>
    <source>
        <strain evidence="2">TBRC 4489</strain>
    </source>
</reference>
<keyword evidence="2" id="KW-1185">Reference proteome</keyword>
<dbReference type="RefSeq" id="WP_377287398.1">
    <property type="nucleotide sequence ID" value="NZ_JBHSBM010000016.1"/>
</dbReference>
<dbReference type="EMBL" id="JBHSBM010000016">
    <property type="protein sequence ID" value="MFC4059081.1"/>
    <property type="molecule type" value="Genomic_DNA"/>
</dbReference>
<name>A0ABV8I7D6_9ACTN</name>